<comment type="caution">
    <text evidence="1">The sequence shown here is derived from an EMBL/GenBank/DDBJ whole genome shotgun (WGS) entry which is preliminary data.</text>
</comment>
<proteinExistence type="predicted"/>
<reference evidence="1 2" key="2">
    <citation type="submission" date="2018-03" db="EMBL/GenBank/DDBJ databases">
        <authorList>
            <person name="Keele B.F."/>
        </authorList>
    </citation>
    <scope>NUCLEOTIDE SEQUENCE [LARGE SCALE GENOMIC DNA]</scope>
    <source>
        <strain evidence="1 2">CCALA 016</strain>
    </source>
</reference>
<dbReference type="AlphaFoldDB" id="A0A2T1LU31"/>
<organism evidence="1 2">
    <name type="scientific">Aphanothece hegewaldii CCALA 016</name>
    <dbReference type="NCBI Taxonomy" id="2107694"/>
    <lineage>
        <taxon>Bacteria</taxon>
        <taxon>Bacillati</taxon>
        <taxon>Cyanobacteriota</taxon>
        <taxon>Cyanophyceae</taxon>
        <taxon>Oscillatoriophycideae</taxon>
        <taxon>Chroococcales</taxon>
        <taxon>Aphanothecaceae</taxon>
        <taxon>Aphanothece</taxon>
    </lineage>
</organism>
<evidence type="ECO:0000313" key="2">
    <source>
        <dbReference type="Proteomes" id="UP000239001"/>
    </source>
</evidence>
<dbReference type="EMBL" id="PXOH01000024">
    <property type="protein sequence ID" value="PSF34950.1"/>
    <property type="molecule type" value="Genomic_DNA"/>
</dbReference>
<dbReference type="RefSeq" id="WP_106458358.1">
    <property type="nucleotide sequence ID" value="NZ_PXOH01000024.1"/>
</dbReference>
<keyword evidence="2" id="KW-1185">Reference proteome</keyword>
<dbReference type="Proteomes" id="UP000239001">
    <property type="component" value="Unassembled WGS sequence"/>
</dbReference>
<gene>
    <name evidence="1" type="ORF">C7H19_18260</name>
</gene>
<evidence type="ECO:0000313" key="1">
    <source>
        <dbReference type="EMBL" id="PSF34950.1"/>
    </source>
</evidence>
<name>A0A2T1LU31_9CHRO</name>
<reference evidence="1 2" key="1">
    <citation type="submission" date="2018-03" db="EMBL/GenBank/DDBJ databases">
        <title>The ancient ancestry and fast evolution of plastids.</title>
        <authorList>
            <person name="Moore K.R."/>
            <person name="Magnabosco C."/>
            <person name="Momper L."/>
            <person name="Gold D.A."/>
            <person name="Bosak T."/>
            <person name="Fournier G.P."/>
        </authorList>
    </citation>
    <scope>NUCLEOTIDE SEQUENCE [LARGE SCALE GENOMIC DNA]</scope>
    <source>
        <strain evidence="1 2">CCALA 016</strain>
    </source>
</reference>
<protein>
    <submittedName>
        <fullName evidence="1">Uncharacterized protein</fullName>
    </submittedName>
</protein>
<sequence>MDKYRQIPEGLYQRLLEYLQLHAVTDSWSEELLKELEEDAEVTIRQTSNSYIIDSSIKADYKIN</sequence>
<accession>A0A2T1LU31</accession>